<name>A0A2G5SW24_9PELO</name>
<comment type="caution">
    <text evidence="2">The sequence shown here is derived from an EMBL/GenBank/DDBJ whole genome shotgun (WGS) entry which is preliminary data.</text>
</comment>
<sequence length="88" mass="9817">MGRAKSGVIERKRITEVKYMRASVCKPSWGLPFPTHRLRASFPTEGLEIMTIDAVWMGKTTQPRQRCAAADLGSGTETHKTADQQEVL</sequence>
<evidence type="ECO:0000313" key="2">
    <source>
        <dbReference type="EMBL" id="PIC19168.1"/>
    </source>
</evidence>
<gene>
    <name evidence="2" type="primary">Cnig_chr_X.g24806</name>
    <name evidence="2" type="ORF">B9Z55_024806</name>
</gene>
<reference evidence="3" key="1">
    <citation type="submission" date="2017-10" db="EMBL/GenBank/DDBJ databases">
        <title>Rapid genome shrinkage in a self-fertile nematode reveals novel sperm competition proteins.</title>
        <authorList>
            <person name="Yin D."/>
            <person name="Schwarz E.M."/>
            <person name="Thomas C.G."/>
            <person name="Felde R.L."/>
            <person name="Korf I.F."/>
            <person name="Cutter A.D."/>
            <person name="Schartner C.M."/>
            <person name="Ralston E.J."/>
            <person name="Meyer B.J."/>
            <person name="Haag E.S."/>
        </authorList>
    </citation>
    <scope>NUCLEOTIDE SEQUENCE [LARGE SCALE GENOMIC DNA]</scope>
    <source>
        <strain evidence="3">JU1422</strain>
    </source>
</reference>
<organism evidence="2 3">
    <name type="scientific">Caenorhabditis nigoni</name>
    <dbReference type="NCBI Taxonomy" id="1611254"/>
    <lineage>
        <taxon>Eukaryota</taxon>
        <taxon>Metazoa</taxon>
        <taxon>Ecdysozoa</taxon>
        <taxon>Nematoda</taxon>
        <taxon>Chromadorea</taxon>
        <taxon>Rhabditida</taxon>
        <taxon>Rhabditina</taxon>
        <taxon>Rhabditomorpha</taxon>
        <taxon>Rhabditoidea</taxon>
        <taxon>Rhabditidae</taxon>
        <taxon>Peloderinae</taxon>
        <taxon>Caenorhabditis</taxon>
    </lineage>
</organism>
<evidence type="ECO:0000313" key="3">
    <source>
        <dbReference type="Proteomes" id="UP000230233"/>
    </source>
</evidence>
<protein>
    <submittedName>
        <fullName evidence="2">Uncharacterized protein</fullName>
    </submittedName>
</protein>
<dbReference type="AlphaFoldDB" id="A0A2G5SW24"/>
<dbReference type="EMBL" id="PDUG01000006">
    <property type="protein sequence ID" value="PIC19168.1"/>
    <property type="molecule type" value="Genomic_DNA"/>
</dbReference>
<dbReference type="Proteomes" id="UP000230233">
    <property type="component" value="Chromosome X"/>
</dbReference>
<keyword evidence="3" id="KW-1185">Reference proteome</keyword>
<evidence type="ECO:0000256" key="1">
    <source>
        <dbReference type="SAM" id="MobiDB-lite"/>
    </source>
</evidence>
<feature type="compositionally biased region" description="Basic and acidic residues" evidence="1">
    <location>
        <begin position="77"/>
        <end position="88"/>
    </location>
</feature>
<feature type="region of interest" description="Disordered" evidence="1">
    <location>
        <begin position="67"/>
        <end position="88"/>
    </location>
</feature>
<proteinExistence type="predicted"/>
<accession>A0A2G5SW24</accession>